<proteinExistence type="predicted"/>
<name>A0A1F5TPW7_9BACT</name>
<accession>A0A1F5TPW7</accession>
<dbReference type="PANTHER" id="PTHR11228:SF34">
    <property type="entry name" value="TUNGSTEN-CONTAINING ALDEHYDE FERREDOXIN OXIDOREDUCTASE COFACTOR MODIFYING PROTEIN"/>
    <property type="match status" value="1"/>
</dbReference>
<keyword evidence="3" id="KW-0949">S-adenosyl-L-methionine</keyword>
<dbReference type="GO" id="GO:0046872">
    <property type="term" value="F:metal ion binding"/>
    <property type="evidence" value="ECO:0007669"/>
    <property type="project" value="UniProtKB-KW"/>
</dbReference>
<dbReference type="InterPro" id="IPR006638">
    <property type="entry name" value="Elp3/MiaA/NifB-like_rSAM"/>
</dbReference>
<evidence type="ECO:0000256" key="6">
    <source>
        <dbReference type="ARBA" id="ARBA00023014"/>
    </source>
</evidence>
<organism evidence="8 9">
    <name type="scientific">Candidatus Falkowbacteria bacterium RIFOXYD2_FULL_34_120</name>
    <dbReference type="NCBI Taxonomy" id="1798007"/>
    <lineage>
        <taxon>Bacteria</taxon>
        <taxon>Candidatus Falkowiibacteriota</taxon>
    </lineage>
</organism>
<evidence type="ECO:0000256" key="5">
    <source>
        <dbReference type="ARBA" id="ARBA00023004"/>
    </source>
</evidence>
<comment type="cofactor">
    <cofactor evidence="1">
        <name>[4Fe-4S] cluster</name>
        <dbReference type="ChEBI" id="CHEBI:49883"/>
    </cofactor>
</comment>
<keyword evidence="2" id="KW-0004">4Fe-4S</keyword>
<dbReference type="SMART" id="SM00729">
    <property type="entry name" value="Elp3"/>
    <property type="match status" value="1"/>
</dbReference>
<keyword evidence="4" id="KW-0479">Metal-binding</keyword>
<evidence type="ECO:0000313" key="8">
    <source>
        <dbReference type="EMBL" id="OGF40936.1"/>
    </source>
</evidence>
<dbReference type="InterPro" id="IPR013785">
    <property type="entry name" value="Aldolase_TIM"/>
</dbReference>
<dbReference type="AlphaFoldDB" id="A0A1F5TPW7"/>
<dbReference type="InterPro" id="IPR058240">
    <property type="entry name" value="rSAM_sf"/>
</dbReference>
<dbReference type="Pfam" id="PF04055">
    <property type="entry name" value="Radical_SAM"/>
    <property type="match status" value="1"/>
</dbReference>
<dbReference type="Proteomes" id="UP000177579">
    <property type="component" value="Unassembled WGS sequence"/>
</dbReference>
<evidence type="ECO:0000256" key="2">
    <source>
        <dbReference type="ARBA" id="ARBA00022485"/>
    </source>
</evidence>
<dbReference type="PROSITE" id="PS51918">
    <property type="entry name" value="RADICAL_SAM"/>
    <property type="match status" value="1"/>
</dbReference>
<gene>
    <name evidence="8" type="ORF">A2531_04205</name>
</gene>
<feature type="domain" description="Radical SAM core" evidence="7">
    <location>
        <begin position="21"/>
        <end position="240"/>
    </location>
</feature>
<dbReference type="SUPFAM" id="SSF102114">
    <property type="entry name" value="Radical SAM enzymes"/>
    <property type="match status" value="1"/>
</dbReference>
<evidence type="ECO:0000256" key="3">
    <source>
        <dbReference type="ARBA" id="ARBA00022691"/>
    </source>
</evidence>
<keyword evidence="6" id="KW-0411">Iron-sulfur</keyword>
<evidence type="ECO:0000256" key="4">
    <source>
        <dbReference type="ARBA" id="ARBA00022723"/>
    </source>
</evidence>
<dbReference type="InterPro" id="IPR017200">
    <property type="entry name" value="PqqE-like"/>
</dbReference>
<reference evidence="8 9" key="1">
    <citation type="journal article" date="2016" name="Nat. Commun.">
        <title>Thousands of microbial genomes shed light on interconnected biogeochemical processes in an aquifer system.</title>
        <authorList>
            <person name="Anantharaman K."/>
            <person name="Brown C.T."/>
            <person name="Hug L.A."/>
            <person name="Sharon I."/>
            <person name="Castelle C.J."/>
            <person name="Probst A.J."/>
            <person name="Thomas B.C."/>
            <person name="Singh A."/>
            <person name="Wilkins M.J."/>
            <person name="Karaoz U."/>
            <person name="Brodie E.L."/>
            <person name="Williams K.H."/>
            <person name="Hubbard S.S."/>
            <person name="Banfield J.F."/>
        </authorList>
    </citation>
    <scope>NUCLEOTIDE SEQUENCE [LARGE SCALE GENOMIC DNA]</scope>
</reference>
<dbReference type="GO" id="GO:0003824">
    <property type="term" value="F:catalytic activity"/>
    <property type="evidence" value="ECO:0007669"/>
    <property type="project" value="InterPro"/>
</dbReference>
<sequence length="325" mass="36962">MLKVYKVYKVESMGKNKNVKNDSLGKVECLIIFKCNCRCIMCSTGMQIDRSINSRDYCAVKPFEEVIKDIDRAKKMNARGVAFSGGEPNLRKDLILLIKYAKTIGLRHIEVQSNGRVYAYKKYCQRLVNGGVTHFVISLHSYIEEIHDKIMGAPGTFKQTTEGIRNLNSLGVKVNINIVLTKLNYSTLEEHVKFLMKNFDINEIRFTFVMLEGNTCDNPRAIVPHMSDVGPHICKGIDIAKDKASCFIYNMVPCLVPGCEKYINDMGQLDTLLIGPDFEASLDEERKGKKIKSKECEKCKYDKICYGIWKKYADLYGISELKSVK</sequence>
<dbReference type="GO" id="GO:0051539">
    <property type="term" value="F:4 iron, 4 sulfur cluster binding"/>
    <property type="evidence" value="ECO:0007669"/>
    <property type="project" value="UniProtKB-KW"/>
</dbReference>
<dbReference type="PANTHER" id="PTHR11228">
    <property type="entry name" value="RADICAL SAM DOMAIN PROTEIN"/>
    <property type="match status" value="1"/>
</dbReference>
<dbReference type="InterPro" id="IPR007197">
    <property type="entry name" value="rSAM"/>
</dbReference>
<protein>
    <recommendedName>
        <fullName evidence="7">Radical SAM core domain-containing protein</fullName>
    </recommendedName>
</protein>
<dbReference type="SFLD" id="SFLDG01067">
    <property type="entry name" value="SPASM/twitch_domain_containing"/>
    <property type="match status" value="1"/>
</dbReference>
<evidence type="ECO:0000259" key="7">
    <source>
        <dbReference type="PROSITE" id="PS51918"/>
    </source>
</evidence>
<dbReference type="PIRSF" id="PIRSF037420">
    <property type="entry name" value="PQQ_syn_pqqE"/>
    <property type="match status" value="1"/>
</dbReference>
<evidence type="ECO:0000256" key="1">
    <source>
        <dbReference type="ARBA" id="ARBA00001966"/>
    </source>
</evidence>
<dbReference type="Gene3D" id="3.20.20.70">
    <property type="entry name" value="Aldolase class I"/>
    <property type="match status" value="1"/>
</dbReference>
<dbReference type="SFLD" id="SFLDS00029">
    <property type="entry name" value="Radical_SAM"/>
    <property type="match status" value="1"/>
</dbReference>
<evidence type="ECO:0000313" key="9">
    <source>
        <dbReference type="Proteomes" id="UP000177579"/>
    </source>
</evidence>
<dbReference type="CDD" id="cd01335">
    <property type="entry name" value="Radical_SAM"/>
    <property type="match status" value="1"/>
</dbReference>
<dbReference type="InterPro" id="IPR050377">
    <property type="entry name" value="Radical_SAM_PqqE_MftC-like"/>
</dbReference>
<dbReference type="EMBL" id="MFGO01000018">
    <property type="protein sequence ID" value="OGF40936.1"/>
    <property type="molecule type" value="Genomic_DNA"/>
</dbReference>
<keyword evidence="5" id="KW-0408">Iron</keyword>
<comment type="caution">
    <text evidence="8">The sequence shown here is derived from an EMBL/GenBank/DDBJ whole genome shotgun (WGS) entry which is preliminary data.</text>
</comment>